<feature type="region of interest" description="Disordered" evidence="2">
    <location>
        <begin position="726"/>
        <end position="767"/>
    </location>
</feature>
<dbReference type="InterPro" id="IPR003150">
    <property type="entry name" value="DNA-bd_RFX"/>
</dbReference>
<feature type="region of interest" description="Disordered" evidence="2">
    <location>
        <begin position="1"/>
        <end position="49"/>
    </location>
</feature>
<evidence type="ECO:0000313" key="5">
    <source>
        <dbReference type="Proteomes" id="UP000235786"/>
    </source>
</evidence>
<feature type="compositionally biased region" description="Polar residues" evidence="2">
    <location>
        <begin position="36"/>
        <end position="49"/>
    </location>
</feature>
<dbReference type="FunFam" id="1.10.10.10:FF:000119">
    <property type="entry name" value="DNA damage and replication checkpoint protein"/>
    <property type="match status" value="1"/>
</dbReference>
<feature type="region of interest" description="Disordered" evidence="2">
    <location>
        <begin position="129"/>
        <end position="179"/>
    </location>
</feature>
<organism evidence="4 5">
    <name type="scientific">Hyaloscypha variabilis (strain UAMH 11265 / GT02V1 / F)</name>
    <name type="common">Meliniomyces variabilis</name>
    <dbReference type="NCBI Taxonomy" id="1149755"/>
    <lineage>
        <taxon>Eukaryota</taxon>
        <taxon>Fungi</taxon>
        <taxon>Dikarya</taxon>
        <taxon>Ascomycota</taxon>
        <taxon>Pezizomycotina</taxon>
        <taxon>Leotiomycetes</taxon>
        <taxon>Helotiales</taxon>
        <taxon>Hyaloscyphaceae</taxon>
        <taxon>Hyaloscypha</taxon>
        <taxon>Hyaloscypha variabilis</taxon>
    </lineage>
</organism>
<dbReference type="PANTHER" id="PTHR12619">
    <property type="entry name" value="RFX TRANSCRIPTION FACTOR FAMILY"/>
    <property type="match status" value="1"/>
</dbReference>
<dbReference type="Pfam" id="PF02257">
    <property type="entry name" value="RFX_DNA_binding"/>
    <property type="match status" value="1"/>
</dbReference>
<feature type="compositionally biased region" description="Polar residues" evidence="2">
    <location>
        <begin position="16"/>
        <end position="26"/>
    </location>
</feature>
<dbReference type="OrthoDB" id="10056949at2759"/>
<accession>A0A2J6RY67</accession>
<proteinExistence type="predicted"/>
<dbReference type="GO" id="GO:0000981">
    <property type="term" value="F:DNA-binding transcription factor activity, RNA polymerase II-specific"/>
    <property type="evidence" value="ECO:0007669"/>
    <property type="project" value="TreeGrafter"/>
</dbReference>
<dbReference type="SUPFAM" id="SSF46785">
    <property type="entry name" value="Winged helix' DNA-binding domain"/>
    <property type="match status" value="1"/>
</dbReference>
<dbReference type="InterPro" id="IPR036390">
    <property type="entry name" value="WH_DNA-bd_sf"/>
</dbReference>
<dbReference type="InterPro" id="IPR039779">
    <property type="entry name" value="RFX-like"/>
</dbReference>
<protein>
    <recommendedName>
        <fullName evidence="3">RFX-type winged-helix domain-containing protein</fullName>
    </recommendedName>
</protein>
<keyword evidence="1" id="KW-0238">DNA-binding</keyword>
<evidence type="ECO:0000313" key="4">
    <source>
        <dbReference type="EMBL" id="PMD43458.1"/>
    </source>
</evidence>
<dbReference type="STRING" id="1149755.A0A2J6RY67"/>
<dbReference type="Proteomes" id="UP000235786">
    <property type="component" value="Unassembled WGS sequence"/>
</dbReference>
<dbReference type="InterPro" id="IPR057321">
    <property type="entry name" value="RFX1-4/6/8-like_BCD"/>
</dbReference>
<feature type="domain" description="RFX-type winged-helix" evidence="3">
    <location>
        <begin position="220"/>
        <end position="294"/>
    </location>
</feature>
<dbReference type="AlphaFoldDB" id="A0A2J6RY67"/>
<dbReference type="Gene3D" id="1.10.10.10">
    <property type="entry name" value="Winged helix-like DNA-binding domain superfamily/Winged helix DNA-binding domain"/>
    <property type="match status" value="1"/>
</dbReference>
<dbReference type="PROSITE" id="PS51526">
    <property type="entry name" value="RFX_DBD"/>
    <property type="match status" value="1"/>
</dbReference>
<reference evidence="4 5" key="1">
    <citation type="submission" date="2016-04" db="EMBL/GenBank/DDBJ databases">
        <title>A degradative enzymes factory behind the ericoid mycorrhizal symbiosis.</title>
        <authorList>
            <consortium name="DOE Joint Genome Institute"/>
            <person name="Martino E."/>
            <person name="Morin E."/>
            <person name="Grelet G."/>
            <person name="Kuo A."/>
            <person name="Kohler A."/>
            <person name="Daghino S."/>
            <person name="Barry K."/>
            <person name="Choi C."/>
            <person name="Cichocki N."/>
            <person name="Clum A."/>
            <person name="Copeland A."/>
            <person name="Hainaut M."/>
            <person name="Haridas S."/>
            <person name="Labutti K."/>
            <person name="Lindquist E."/>
            <person name="Lipzen A."/>
            <person name="Khouja H.-R."/>
            <person name="Murat C."/>
            <person name="Ohm R."/>
            <person name="Olson A."/>
            <person name="Spatafora J."/>
            <person name="Veneault-Fourrey C."/>
            <person name="Henrissat B."/>
            <person name="Grigoriev I."/>
            <person name="Martin F."/>
            <person name="Perotto S."/>
        </authorList>
    </citation>
    <scope>NUCLEOTIDE SEQUENCE [LARGE SCALE GENOMIC DNA]</scope>
    <source>
        <strain evidence="4 5">F</strain>
    </source>
</reference>
<dbReference type="GO" id="GO:0000978">
    <property type="term" value="F:RNA polymerase II cis-regulatory region sequence-specific DNA binding"/>
    <property type="evidence" value="ECO:0007669"/>
    <property type="project" value="TreeGrafter"/>
</dbReference>
<dbReference type="PANTHER" id="PTHR12619:SF5">
    <property type="entry name" value="TRANSCRIPTION FACTOR RFX4"/>
    <property type="match status" value="1"/>
</dbReference>
<evidence type="ECO:0000256" key="2">
    <source>
        <dbReference type="SAM" id="MobiDB-lite"/>
    </source>
</evidence>
<gene>
    <name evidence="4" type="ORF">L207DRAFT_455541</name>
</gene>
<evidence type="ECO:0000259" key="3">
    <source>
        <dbReference type="PROSITE" id="PS51526"/>
    </source>
</evidence>
<dbReference type="EMBL" id="KZ613942">
    <property type="protein sequence ID" value="PMD43458.1"/>
    <property type="molecule type" value="Genomic_DNA"/>
</dbReference>
<name>A0A2J6RY67_HYAVF</name>
<keyword evidence="5" id="KW-1185">Reference proteome</keyword>
<sequence length="826" mass="91917">MNIITDQPSMDIKPSNPRSRSNTAASGKSRKRPLSRASTTSIHSGATQPLLEQQLVDTAAEFQKQWYDANTQAQQRYDMNHQMSPEDMVIHSAAQLQNPREYEIDPALGGAQHNPMTYPQDGPYRPDIGRHSMPGDGYGANYGEGDSQLMEGRSDEQDEVDSLAGTSGPAKKASKSSAANELEMRQLFQANKHRSLPEVATELHGNERGPQSERQRQVFAMLWINQVCDKGKGSVPRGRVYANYVSRCATERVTVLNPASFGKLVRVLFPGLKTRRLGVRGESKYHYVNFSLKDDQPELTETQKQQAVPPYVEAPSFATSFSQSMASQAQYPMDRAAFPSPDIPQIPEPARVQRNEGYIRPHSLYHQPEIIGIPQLEATTSKMSQHLHFSPPSEPTAQEYEPISLPKIEPYVPTGTDPDSATALTALYRSHCTSLVDALRFCKEKTFFHLFTSFHGTLTMPVQKLFANPAIAPWIEECDFVMYQKMMRVVAPLTLQVAPKPVLDTLRNISERLVPHIRNSFHGQPSHVVDAKVAPATLFAGLLDRELRVNLTAHAAANMLSNPANRDQMYEDWITMVRTRKVAECVPTRGMDDVVNLLLTELRDLLDPVAVPWDVEGLTPYGEMALRTGRQQQASIHADQSTENVLDRWVNFLVSLPGKFPYATHAEIVWCVQRVGTAVMRDLTIAQGKSFGAWWVTKCWIDEMISFMAEQGGFMEYKTSQASRNEGANQSIASRAASHHESRYSSGSDDFLRDSGNAERSISAPRPMDITSHAAMNAAAGHDDSGIGIRTPDEDFTMGKYEFSRAESQPHLGNDLTLTMPQASVV</sequence>
<evidence type="ECO:0000256" key="1">
    <source>
        <dbReference type="ARBA" id="ARBA00023125"/>
    </source>
</evidence>
<dbReference type="Pfam" id="PF25340">
    <property type="entry name" value="BCD_RFX"/>
    <property type="match status" value="1"/>
</dbReference>
<dbReference type="InterPro" id="IPR036388">
    <property type="entry name" value="WH-like_DNA-bd_sf"/>
</dbReference>